<dbReference type="EMBL" id="MT141450">
    <property type="protein sequence ID" value="QJA61714.1"/>
    <property type="molecule type" value="Genomic_DNA"/>
</dbReference>
<reference evidence="1" key="1">
    <citation type="submission" date="2020-03" db="EMBL/GenBank/DDBJ databases">
        <title>The deep terrestrial virosphere.</title>
        <authorList>
            <person name="Holmfeldt K."/>
            <person name="Nilsson E."/>
            <person name="Simone D."/>
            <person name="Lopez-Fernandez M."/>
            <person name="Wu X."/>
            <person name="de Brujin I."/>
            <person name="Lundin D."/>
            <person name="Andersson A."/>
            <person name="Bertilsson S."/>
            <person name="Dopson M."/>
        </authorList>
    </citation>
    <scope>NUCLEOTIDE SEQUENCE</scope>
    <source>
        <strain evidence="2">MM415A01504</strain>
        <strain evidence="1">MM415B00897</strain>
    </source>
</reference>
<name>A0A6M3IWP3_9ZZZZ</name>
<gene>
    <name evidence="2" type="ORF">MM415A01504_0016</name>
    <name evidence="1" type="ORF">MM415B00897_0025</name>
</gene>
<proteinExistence type="predicted"/>
<protein>
    <submittedName>
        <fullName evidence="1">Uncharacterized protein</fullName>
    </submittedName>
</protein>
<sequence>MGKNKGPMRKFVVLGGEHNHHGVTYKKGEVVECAVDLTKIFPNKFRYFVTDQEIDPGDDVVSEAGETEMSFGDDVTADFSIARVAKMKVFSKAGYFHVFSEDDLAAPLSDKPLKTKRAVSSFIQATVLNAGE</sequence>
<evidence type="ECO:0000313" key="2">
    <source>
        <dbReference type="EMBL" id="QJA76477.1"/>
    </source>
</evidence>
<organism evidence="1">
    <name type="scientific">viral metagenome</name>
    <dbReference type="NCBI Taxonomy" id="1070528"/>
    <lineage>
        <taxon>unclassified sequences</taxon>
        <taxon>metagenomes</taxon>
        <taxon>organismal metagenomes</taxon>
    </lineage>
</organism>
<dbReference type="EMBL" id="MT142227">
    <property type="protein sequence ID" value="QJA76477.1"/>
    <property type="molecule type" value="Genomic_DNA"/>
</dbReference>
<evidence type="ECO:0000313" key="1">
    <source>
        <dbReference type="EMBL" id="QJA61714.1"/>
    </source>
</evidence>
<dbReference type="AlphaFoldDB" id="A0A6M3IWP3"/>
<accession>A0A6M3IWP3</accession>